<evidence type="ECO:0000313" key="4">
    <source>
        <dbReference type="EMBL" id="AKI98275.1"/>
    </source>
</evidence>
<dbReference type="GO" id="GO:0016052">
    <property type="term" value="P:carbohydrate catabolic process"/>
    <property type="evidence" value="ECO:0007669"/>
    <property type="project" value="InterPro"/>
</dbReference>
<evidence type="ECO:0000256" key="1">
    <source>
        <dbReference type="ARBA" id="ARBA00022801"/>
    </source>
</evidence>
<dbReference type="InterPro" id="IPR002252">
    <property type="entry name" value="Glyco_hydro_36"/>
</dbReference>
<evidence type="ECO:0000256" key="2">
    <source>
        <dbReference type="ARBA" id="ARBA00023295"/>
    </source>
</evidence>
<organism evidence="4 5">
    <name type="scientific">Kosmotoga pacifica</name>
    <dbReference type="NCBI Taxonomy" id="1330330"/>
    <lineage>
        <taxon>Bacteria</taxon>
        <taxon>Thermotogati</taxon>
        <taxon>Thermotogota</taxon>
        <taxon>Thermotogae</taxon>
        <taxon>Kosmotogales</taxon>
        <taxon>Kosmotogaceae</taxon>
        <taxon>Kosmotoga</taxon>
    </lineage>
</organism>
<gene>
    <name evidence="4" type="ORF">IX53_05300</name>
</gene>
<dbReference type="SUPFAM" id="SSF74650">
    <property type="entry name" value="Galactose mutarotase-like"/>
    <property type="match status" value="1"/>
</dbReference>
<dbReference type="STRING" id="1330330.IX53_05300"/>
<keyword evidence="5" id="KW-1185">Reference proteome</keyword>
<dbReference type="SUPFAM" id="SSF51445">
    <property type="entry name" value="(Trans)glycosidases"/>
    <property type="match status" value="1"/>
</dbReference>
<dbReference type="EMBL" id="CP011232">
    <property type="protein sequence ID" value="AKI98275.1"/>
    <property type="molecule type" value="Genomic_DNA"/>
</dbReference>
<proteinExistence type="predicted"/>
<dbReference type="Proteomes" id="UP000035159">
    <property type="component" value="Chromosome"/>
</dbReference>
<accession>A0A0G2Z9I6</accession>
<evidence type="ECO:0000313" key="5">
    <source>
        <dbReference type="Proteomes" id="UP000035159"/>
    </source>
</evidence>
<dbReference type="GO" id="GO:0030246">
    <property type="term" value="F:carbohydrate binding"/>
    <property type="evidence" value="ECO:0007669"/>
    <property type="project" value="InterPro"/>
</dbReference>
<dbReference type="Pfam" id="PF02065">
    <property type="entry name" value="Melibiase"/>
    <property type="match status" value="1"/>
</dbReference>
<dbReference type="PATRIC" id="fig|1330330.3.peg.1063"/>
<dbReference type="InterPro" id="IPR013785">
    <property type="entry name" value="Aldolase_TIM"/>
</dbReference>
<feature type="domain" description="Alpha-galactosidase N-terminal" evidence="3">
    <location>
        <begin position="40"/>
        <end position="154"/>
    </location>
</feature>
<dbReference type="CDD" id="cd14791">
    <property type="entry name" value="GH36"/>
    <property type="match status" value="1"/>
</dbReference>
<protein>
    <submittedName>
        <fullName evidence="4">Glycoside hydrolase</fullName>
    </submittedName>
</protein>
<evidence type="ECO:0000259" key="3">
    <source>
        <dbReference type="Pfam" id="PF22676"/>
    </source>
</evidence>
<reference evidence="4 5" key="1">
    <citation type="submission" date="2015-04" db="EMBL/GenBank/DDBJ databases">
        <title>Complete Genome Sequence of Kosmotoga pacifica SLHLJ1.</title>
        <authorList>
            <person name="Jiang L.J."/>
            <person name="Shao Z.Z."/>
            <person name="Jebbar M."/>
        </authorList>
    </citation>
    <scope>NUCLEOTIDE SEQUENCE [LARGE SCALE GENOMIC DNA]</scope>
    <source>
        <strain evidence="4 5">SLHLJ1</strain>
    </source>
</reference>
<sequence>MQFSYQLKRECGSVEIWISIRNLSDEKKKLGNFKIVELLEIDGPLYLNNWQSWLPFKRFESLPNLPAILNFAQTNEVSLFTASPIPELLMSGKIPSDYFIAGEKFLIGALASKISHPYFLWDEGRRAVGVYVELFGKPLESGKVLELEPFIVLEGKYQENLERYALKVAEYNGAKFKAFEGVGWCSWYHYFTEITYDDLKKNVKILKKLREEKGIPYSLVQLDDGYQKDIGDWTDTNEKFPTLEEIASTIKSAGFKAGLWLAPFSVAETSSLFHKHPEWLVKNPDGKPKVVYRNWNKNIYALDTTHPGALDFLKNTLKEIRTAGFSYIKIDFLFAGMVPGLRYDTKTTPVEAYHRGLTTIREALGEGIFILGCGAPLLPSVGYMDGMRIGADTDPEWKGNLPDLGMPSAKYAIRNAITRYFMNKAFWHNDPDTMILRNDAGLTESERELYAFTSGLLNNMLLQSDDMTRVDESGIEILKEAIELSGGRPRVYYVSDELFVIAVKGGRHFNSIAVVNIGDDSTQINVPPSALSWSGVELSDNLINMEPRSVKLFKTASNTIELNKSVKLKEDGRKVNYYEEE</sequence>
<dbReference type="InterPro" id="IPR055092">
    <property type="entry name" value="GalA_N"/>
</dbReference>
<dbReference type="Pfam" id="PF22676">
    <property type="entry name" value="GalA_N"/>
    <property type="match status" value="1"/>
</dbReference>
<keyword evidence="1 4" id="KW-0378">Hydrolase</keyword>
<dbReference type="Gene3D" id="3.20.20.70">
    <property type="entry name" value="Aldolase class I"/>
    <property type="match status" value="1"/>
</dbReference>
<dbReference type="PANTHER" id="PTHR43053:SF3">
    <property type="entry name" value="ALPHA-GALACTOSIDASE C-RELATED"/>
    <property type="match status" value="1"/>
</dbReference>
<dbReference type="KEGG" id="kpf:IX53_05300"/>
<dbReference type="InterPro" id="IPR050985">
    <property type="entry name" value="Alpha-glycosidase_related"/>
</dbReference>
<dbReference type="AlphaFoldDB" id="A0A0G2Z9I6"/>
<name>A0A0G2Z9I6_9BACT</name>
<dbReference type="InterPro" id="IPR011013">
    <property type="entry name" value="Gal_mutarotase_sf_dom"/>
</dbReference>
<dbReference type="GO" id="GO:0004557">
    <property type="term" value="F:alpha-galactosidase activity"/>
    <property type="evidence" value="ECO:0007669"/>
    <property type="project" value="InterPro"/>
</dbReference>
<dbReference type="InterPro" id="IPR017853">
    <property type="entry name" value="GH"/>
</dbReference>
<keyword evidence="2" id="KW-0326">Glycosidase</keyword>
<dbReference type="PANTHER" id="PTHR43053">
    <property type="entry name" value="GLYCOSIDASE FAMILY 31"/>
    <property type="match status" value="1"/>
</dbReference>